<dbReference type="PROSITE" id="PS51918">
    <property type="entry name" value="RADICAL_SAM"/>
    <property type="match status" value="1"/>
</dbReference>
<organism evidence="8 9">
    <name type="scientific">Muribaculum gordoncarteri</name>
    <dbReference type="NCBI Taxonomy" id="2530390"/>
    <lineage>
        <taxon>Bacteria</taxon>
        <taxon>Pseudomonadati</taxon>
        <taxon>Bacteroidota</taxon>
        <taxon>Bacteroidia</taxon>
        <taxon>Bacteroidales</taxon>
        <taxon>Muribaculaceae</taxon>
        <taxon>Muribaculum</taxon>
    </lineage>
</organism>
<evidence type="ECO:0000256" key="5">
    <source>
        <dbReference type="ARBA" id="ARBA00023004"/>
    </source>
</evidence>
<evidence type="ECO:0000256" key="1">
    <source>
        <dbReference type="ARBA" id="ARBA00001966"/>
    </source>
</evidence>
<dbReference type="InterPro" id="IPR058240">
    <property type="entry name" value="rSAM_sf"/>
</dbReference>
<dbReference type="KEGG" id="mgod:E7746_06435"/>
<keyword evidence="6" id="KW-0411">Iron-sulfur</keyword>
<keyword evidence="4" id="KW-0479">Metal-binding</keyword>
<dbReference type="InterPro" id="IPR013785">
    <property type="entry name" value="Aldolase_TIM"/>
</dbReference>
<dbReference type="Proteomes" id="UP000297031">
    <property type="component" value="Chromosome"/>
</dbReference>
<sequence length="205" mass="22986">MSLSKIIGVARHRLSTDGDGVTTLVAFHGCPLRCRYCLNPQSLGDGSRLREYSPQSLYDEVRIDELYFLATNGGITFGGGEPCLRPDFISEFRGLCGPAWQINLETSLNVPSANIEALLPVVNTLIIDIKDMNPDIYRNYTGQSNDLVLDNLRLIAESGRQSDCIIRIPLIPNYNTDTDREASRKALEALGFNRFDLFTYQIRKH</sequence>
<evidence type="ECO:0000256" key="4">
    <source>
        <dbReference type="ARBA" id="ARBA00022723"/>
    </source>
</evidence>
<keyword evidence="2" id="KW-0004">4Fe-4S</keyword>
<dbReference type="Pfam" id="PF04055">
    <property type="entry name" value="Radical_SAM"/>
    <property type="match status" value="1"/>
</dbReference>
<comment type="cofactor">
    <cofactor evidence="1">
        <name>[4Fe-4S] cluster</name>
        <dbReference type="ChEBI" id="CHEBI:49883"/>
    </cofactor>
</comment>
<dbReference type="InterPro" id="IPR007197">
    <property type="entry name" value="rSAM"/>
</dbReference>
<dbReference type="SFLD" id="SFLDS00029">
    <property type="entry name" value="Radical_SAM"/>
    <property type="match status" value="1"/>
</dbReference>
<proteinExistence type="predicted"/>
<evidence type="ECO:0000259" key="7">
    <source>
        <dbReference type="PROSITE" id="PS51918"/>
    </source>
</evidence>
<dbReference type="GO" id="GO:0046872">
    <property type="term" value="F:metal ion binding"/>
    <property type="evidence" value="ECO:0007669"/>
    <property type="project" value="UniProtKB-KW"/>
</dbReference>
<name>A0A4P7VRQ8_9BACT</name>
<evidence type="ECO:0000256" key="3">
    <source>
        <dbReference type="ARBA" id="ARBA00022691"/>
    </source>
</evidence>
<protein>
    <submittedName>
        <fullName evidence="8">Radical SAM protein</fullName>
    </submittedName>
</protein>
<evidence type="ECO:0000313" key="8">
    <source>
        <dbReference type="EMBL" id="QCD37044.1"/>
    </source>
</evidence>
<keyword evidence="3" id="KW-0949">S-adenosyl-L-methionine</keyword>
<dbReference type="EMBL" id="CP039393">
    <property type="protein sequence ID" value="QCD37044.1"/>
    <property type="molecule type" value="Genomic_DNA"/>
</dbReference>
<keyword evidence="9" id="KW-1185">Reference proteome</keyword>
<dbReference type="PANTHER" id="PTHR30352:SF4">
    <property type="entry name" value="PYRUVATE FORMATE-LYASE 2-ACTIVATING ENZYME"/>
    <property type="match status" value="1"/>
</dbReference>
<accession>A0A4P7VRQ8</accession>
<dbReference type="SUPFAM" id="SSF102114">
    <property type="entry name" value="Radical SAM enzymes"/>
    <property type="match status" value="1"/>
</dbReference>
<evidence type="ECO:0000256" key="2">
    <source>
        <dbReference type="ARBA" id="ARBA00022485"/>
    </source>
</evidence>
<dbReference type="Gene3D" id="3.20.20.70">
    <property type="entry name" value="Aldolase class I"/>
    <property type="match status" value="1"/>
</dbReference>
<feature type="domain" description="Radical SAM core" evidence="7">
    <location>
        <begin position="16"/>
        <end position="205"/>
    </location>
</feature>
<dbReference type="GO" id="GO:0003824">
    <property type="term" value="F:catalytic activity"/>
    <property type="evidence" value="ECO:0007669"/>
    <property type="project" value="InterPro"/>
</dbReference>
<dbReference type="AlphaFoldDB" id="A0A4P7VRQ8"/>
<dbReference type="GO" id="GO:0051539">
    <property type="term" value="F:4 iron, 4 sulfur cluster binding"/>
    <property type="evidence" value="ECO:0007669"/>
    <property type="project" value="UniProtKB-KW"/>
</dbReference>
<dbReference type="InterPro" id="IPR034457">
    <property type="entry name" value="Organic_radical-activating"/>
</dbReference>
<evidence type="ECO:0000256" key="6">
    <source>
        <dbReference type="ARBA" id="ARBA00023014"/>
    </source>
</evidence>
<keyword evidence="5" id="KW-0408">Iron</keyword>
<reference evidence="8 9" key="1">
    <citation type="submission" date="2019-02" db="EMBL/GenBank/DDBJ databases">
        <title>Isolation and identification of novel species under the genus Muribaculum.</title>
        <authorList>
            <person name="Miyake S."/>
            <person name="Ding Y."/>
            <person name="Low A."/>
            <person name="Soh M."/>
            <person name="Seedorf H."/>
        </authorList>
    </citation>
    <scope>NUCLEOTIDE SEQUENCE [LARGE SCALE GENOMIC DNA]</scope>
    <source>
        <strain evidence="8 9">TLL-A4</strain>
    </source>
</reference>
<dbReference type="PANTHER" id="PTHR30352">
    <property type="entry name" value="PYRUVATE FORMATE-LYASE-ACTIVATING ENZYME"/>
    <property type="match status" value="1"/>
</dbReference>
<dbReference type="CDD" id="cd01335">
    <property type="entry name" value="Radical_SAM"/>
    <property type="match status" value="1"/>
</dbReference>
<gene>
    <name evidence="8" type="ORF">E7746_06435</name>
</gene>
<evidence type="ECO:0000313" key="9">
    <source>
        <dbReference type="Proteomes" id="UP000297031"/>
    </source>
</evidence>
<dbReference type="OrthoDB" id="9782387at2"/>